<keyword evidence="7" id="KW-0472">Membrane</keyword>
<dbReference type="AlphaFoldDB" id="A0AAN9G5E9"/>
<keyword evidence="3 8" id="KW-0328">Glycosyltransferase</keyword>
<dbReference type="EMBL" id="JBAMIC010000014">
    <property type="protein sequence ID" value="KAK7096061.1"/>
    <property type="molecule type" value="Genomic_DNA"/>
</dbReference>
<name>A0AAN9G5E9_9CAEN</name>
<evidence type="ECO:0000256" key="5">
    <source>
        <dbReference type="ARBA" id="ARBA00022692"/>
    </source>
</evidence>
<evidence type="ECO:0000256" key="2">
    <source>
        <dbReference type="ARBA" id="ARBA00007647"/>
    </source>
</evidence>
<accession>A0AAN9G5E9</accession>
<keyword evidence="4 8" id="KW-0808">Transferase</keyword>
<comment type="subcellular location">
    <subcellularLocation>
        <location evidence="1">Membrane</location>
        <topology evidence="1">Single-pass membrane protein</topology>
    </subcellularLocation>
</comment>
<keyword evidence="5" id="KW-0812">Transmembrane</keyword>
<proteinExistence type="inferred from homology"/>
<dbReference type="Pfam" id="PF01697">
    <property type="entry name" value="Glyco_transf_92"/>
    <property type="match status" value="1"/>
</dbReference>
<evidence type="ECO:0000256" key="4">
    <source>
        <dbReference type="ARBA" id="ARBA00022679"/>
    </source>
</evidence>
<sequence>MRVMYLRPRTLLSISIGLAVLCLLIFHFNGKSAFQDGRFYFFFMSTSKSTAAQGGGGSSGMPKPRFFKQVVDRDIFLYSAIANSREPQDGELNIIITAFDSTGTDSLQCCVVMKGKTLFTTPATIFHKHYCETGRLGPFKEIFKHTQTRGKQYACVVPALGVDVSLATLTSSSCPVGEEDYLPVIFPKSVPQGLALCAKAAYGGSLDPNWLMEWFEVQRLLGVDHIQVMDLDNPEPIQKVFRYYKDMGLLNVVPYELPGPPYNRGLDPARWQTHQLNHDEMFPIMDCKQRLRGYSYVLGHDLDEVLMPAKHVSIKDLVKEHLMLRPDAAGFYFFTQFFIYDWGPTDVKTDINFFRYLNSTLPRDEREKYVYLMNRVVQARIHTFVPRSPYNNNKKRVYIPAKDAVLHHYRKCPVGAWKTCNPKKITDRSMLRFQGQLEQRLEKARQAIGIRPTAS</sequence>
<dbReference type="Proteomes" id="UP001374579">
    <property type="component" value="Unassembled WGS sequence"/>
</dbReference>
<comment type="similarity">
    <text evidence="2 8">Belongs to the glycosyltransferase 92 family.</text>
</comment>
<dbReference type="GO" id="GO:0005737">
    <property type="term" value="C:cytoplasm"/>
    <property type="evidence" value="ECO:0007669"/>
    <property type="project" value="TreeGrafter"/>
</dbReference>
<dbReference type="PANTHER" id="PTHR21461:SF69">
    <property type="entry name" value="GLYCOSYLTRANSFERASE FAMILY 92 PROTEIN"/>
    <property type="match status" value="1"/>
</dbReference>
<dbReference type="GO" id="GO:0016757">
    <property type="term" value="F:glycosyltransferase activity"/>
    <property type="evidence" value="ECO:0007669"/>
    <property type="project" value="UniProtKB-UniRule"/>
</dbReference>
<evidence type="ECO:0000256" key="1">
    <source>
        <dbReference type="ARBA" id="ARBA00004167"/>
    </source>
</evidence>
<gene>
    <name evidence="9" type="ORF">V1264_005407</name>
</gene>
<evidence type="ECO:0000256" key="7">
    <source>
        <dbReference type="ARBA" id="ARBA00023136"/>
    </source>
</evidence>
<dbReference type="PANTHER" id="PTHR21461">
    <property type="entry name" value="GLYCOSYLTRANSFERASE FAMILY 92 PROTEIN"/>
    <property type="match status" value="1"/>
</dbReference>
<dbReference type="GO" id="GO:0016020">
    <property type="term" value="C:membrane"/>
    <property type="evidence" value="ECO:0007669"/>
    <property type="project" value="UniProtKB-SubCell"/>
</dbReference>
<comment type="caution">
    <text evidence="9">The sequence shown here is derived from an EMBL/GenBank/DDBJ whole genome shotgun (WGS) entry which is preliminary data.</text>
</comment>
<reference evidence="9 10" key="1">
    <citation type="submission" date="2024-02" db="EMBL/GenBank/DDBJ databases">
        <title>Chromosome-scale genome assembly of the rough periwinkle Littorina saxatilis.</title>
        <authorList>
            <person name="De Jode A."/>
            <person name="Faria R."/>
            <person name="Formenti G."/>
            <person name="Sims Y."/>
            <person name="Smith T.P."/>
            <person name="Tracey A."/>
            <person name="Wood J.M.D."/>
            <person name="Zagrodzka Z.B."/>
            <person name="Johannesson K."/>
            <person name="Butlin R.K."/>
            <person name="Leder E.H."/>
        </authorList>
    </citation>
    <scope>NUCLEOTIDE SEQUENCE [LARGE SCALE GENOMIC DNA]</scope>
    <source>
        <strain evidence="9">Snail1</strain>
        <tissue evidence="9">Muscle</tissue>
    </source>
</reference>
<keyword evidence="10" id="KW-1185">Reference proteome</keyword>
<dbReference type="EC" id="2.4.1.-" evidence="8"/>
<evidence type="ECO:0000256" key="8">
    <source>
        <dbReference type="RuleBase" id="RU366017"/>
    </source>
</evidence>
<evidence type="ECO:0000313" key="9">
    <source>
        <dbReference type="EMBL" id="KAK7096061.1"/>
    </source>
</evidence>
<evidence type="ECO:0000256" key="6">
    <source>
        <dbReference type="ARBA" id="ARBA00022989"/>
    </source>
</evidence>
<protein>
    <recommendedName>
        <fullName evidence="8">Glycosyltransferase family 92 protein</fullName>
        <ecNumber evidence="8">2.4.1.-</ecNumber>
    </recommendedName>
</protein>
<organism evidence="9 10">
    <name type="scientific">Littorina saxatilis</name>
    <dbReference type="NCBI Taxonomy" id="31220"/>
    <lineage>
        <taxon>Eukaryota</taxon>
        <taxon>Metazoa</taxon>
        <taxon>Spiralia</taxon>
        <taxon>Lophotrochozoa</taxon>
        <taxon>Mollusca</taxon>
        <taxon>Gastropoda</taxon>
        <taxon>Caenogastropoda</taxon>
        <taxon>Littorinimorpha</taxon>
        <taxon>Littorinoidea</taxon>
        <taxon>Littorinidae</taxon>
        <taxon>Littorina</taxon>
    </lineage>
</organism>
<keyword evidence="6" id="KW-1133">Transmembrane helix</keyword>
<evidence type="ECO:0000313" key="10">
    <source>
        <dbReference type="Proteomes" id="UP001374579"/>
    </source>
</evidence>
<dbReference type="InterPro" id="IPR008166">
    <property type="entry name" value="Glyco_transf_92"/>
</dbReference>
<evidence type="ECO:0000256" key="3">
    <source>
        <dbReference type="ARBA" id="ARBA00022676"/>
    </source>
</evidence>